<keyword evidence="2 5" id="KW-1005">Bacterial flagellum biogenesis</keyword>
<reference evidence="6" key="1">
    <citation type="journal article" date="2023" name="J. Hazard. Mater.">
        <title>Anaerobic biodegradation of pyrene and benzo[a]pyrene by a new sulfate-reducing Desulforamulus aquiferis strain DSA.</title>
        <authorList>
            <person name="Zhang Z."/>
            <person name="Sun J."/>
            <person name="Gong X."/>
            <person name="Wang C."/>
            <person name="Wang H."/>
        </authorList>
    </citation>
    <scope>NUCLEOTIDE SEQUENCE</scope>
    <source>
        <strain evidence="6">DSA</strain>
    </source>
</reference>
<dbReference type="GO" id="GO:0044780">
    <property type="term" value="P:bacterial-type flagellum assembly"/>
    <property type="evidence" value="ECO:0007669"/>
    <property type="project" value="UniProtKB-UniRule"/>
</dbReference>
<dbReference type="GO" id="GO:0005737">
    <property type="term" value="C:cytoplasm"/>
    <property type="evidence" value="ECO:0007669"/>
    <property type="project" value="UniProtKB-SubCell"/>
</dbReference>
<evidence type="ECO:0000256" key="2">
    <source>
        <dbReference type="ARBA" id="ARBA00022795"/>
    </source>
</evidence>
<gene>
    <name evidence="5 6" type="primary">fliW</name>
    <name evidence="6" type="ORF">P6N53_14110</name>
</gene>
<evidence type="ECO:0000256" key="3">
    <source>
        <dbReference type="ARBA" id="ARBA00022845"/>
    </source>
</evidence>
<dbReference type="AlphaFoldDB" id="A0AAW7ZF73"/>
<dbReference type="Proteomes" id="UP001172911">
    <property type="component" value="Unassembled WGS sequence"/>
</dbReference>
<comment type="function">
    <text evidence="5">Acts as an anti-CsrA protein, binds CsrA and prevents it from repressing translation of its target genes, one of which is flagellin. Binds to flagellin and participates in the assembly of the flagellum.</text>
</comment>
<evidence type="ECO:0000256" key="4">
    <source>
        <dbReference type="ARBA" id="ARBA00023186"/>
    </source>
</evidence>
<keyword evidence="6" id="KW-0966">Cell projection</keyword>
<keyword evidence="6" id="KW-0969">Cilium</keyword>
<keyword evidence="1 5" id="KW-0963">Cytoplasm</keyword>
<keyword evidence="3 5" id="KW-0810">Translation regulation</keyword>
<comment type="subcellular location">
    <subcellularLocation>
        <location evidence="5">Cytoplasm</location>
    </subcellularLocation>
</comment>
<dbReference type="Pfam" id="PF02623">
    <property type="entry name" value="FliW"/>
    <property type="match status" value="1"/>
</dbReference>
<dbReference type="PANTHER" id="PTHR39190:SF1">
    <property type="entry name" value="FLAGELLAR ASSEMBLY FACTOR FLIW"/>
    <property type="match status" value="1"/>
</dbReference>
<dbReference type="PANTHER" id="PTHR39190">
    <property type="entry name" value="FLAGELLAR ASSEMBLY FACTOR FLIW"/>
    <property type="match status" value="1"/>
</dbReference>
<accession>A0AAW7ZF73</accession>
<keyword evidence="7" id="KW-1185">Reference proteome</keyword>
<organism evidence="6 7">
    <name type="scientific">Desulforamulus aquiferis</name>
    <dbReference type="NCBI Taxonomy" id="1397668"/>
    <lineage>
        <taxon>Bacteria</taxon>
        <taxon>Bacillati</taxon>
        <taxon>Bacillota</taxon>
        <taxon>Clostridia</taxon>
        <taxon>Eubacteriales</taxon>
        <taxon>Peptococcaceae</taxon>
        <taxon>Desulforamulus</taxon>
    </lineage>
</organism>
<dbReference type="InterPro" id="IPR024046">
    <property type="entry name" value="Flagellar_assmbl_FliW_dom_sf"/>
</dbReference>
<evidence type="ECO:0000313" key="7">
    <source>
        <dbReference type="Proteomes" id="UP001172911"/>
    </source>
</evidence>
<keyword evidence="4 5" id="KW-0143">Chaperone</keyword>
<dbReference type="HAMAP" id="MF_01185">
    <property type="entry name" value="FliW"/>
    <property type="match status" value="1"/>
</dbReference>
<comment type="caution">
    <text evidence="6">The sequence shown here is derived from an EMBL/GenBank/DDBJ whole genome shotgun (WGS) entry which is preliminary data.</text>
</comment>
<sequence length="136" mass="15759">MKNSKTNACITFEQGLPGYENLKYFSLDQPYKEYPFFSLDSLDHKDISFIIINPFQFNKKYEFNLPAFAKEYLDFQDLSHLAVFTIVNCHNGLNNATINLKAPIVINSENKKGIQIVLEGQFNIKEPLQNFLRTEV</sequence>
<comment type="subunit">
    <text evidence="5">Interacts with translational regulator CsrA and flagellin(s).</text>
</comment>
<evidence type="ECO:0000313" key="6">
    <source>
        <dbReference type="EMBL" id="MDO7788357.1"/>
    </source>
</evidence>
<dbReference type="Gene3D" id="2.30.290.10">
    <property type="entry name" value="BH3618-like"/>
    <property type="match status" value="1"/>
</dbReference>
<name>A0AAW7ZF73_9FIRM</name>
<comment type="similarity">
    <text evidence="5">Belongs to the FliW family.</text>
</comment>
<dbReference type="EMBL" id="JARPTC010000021">
    <property type="protein sequence ID" value="MDO7788357.1"/>
    <property type="molecule type" value="Genomic_DNA"/>
</dbReference>
<protein>
    <recommendedName>
        <fullName evidence="5">Flagellar assembly factor FliW</fullName>
    </recommendedName>
</protein>
<dbReference type="InterPro" id="IPR003775">
    <property type="entry name" value="Flagellar_assembly_factor_FliW"/>
</dbReference>
<proteinExistence type="inferred from homology"/>
<keyword evidence="6" id="KW-0282">Flagellum</keyword>
<dbReference type="SUPFAM" id="SSF141457">
    <property type="entry name" value="BH3618-like"/>
    <property type="match status" value="1"/>
</dbReference>
<reference evidence="6" key="2">
    <citation type="submission" date="2023-03" db="EMBL/GenBank/DDBJ databases">
        <authorList>
            <person name="Zhang Z."/>
        </authorList>
    </citation>
    <scope>NUCLEOTIDE SEQUENCE</scope>
    <source>
        <strain evidence="6">DSA</strain>
    </source>
</reference>
<dbReference type="RefSeq" id="WP_304544220.1">
    <property type="nucleotide sequence ID" value="NZ_JARPTC010000021.1"/>
</dbReference>
<evidence type="ECO:0000256" key="1">
    <source>
        <dbReference type="ARBA" id="ARBA00022490"/>
    </source>
</evidence>
<evidence type="ECO:0000256" key="5">
    <source>
        <dbReference type="HAMAP-Rule" id="MF_01185"/>
    </source>
</evidence>
<dbReference type="GO" id="GO:0006417">
    <property type="term" value="P:regulation of translation"/>
    <property type="evidence" value="ECO:0007669"/>
    <property type="project" value="UniProtKB-KW"/>
</dbReference>